<evidence type="ECO:0000256" key="1">
    <source>
        <dbReference type="ARBA" id="ARBA00004604"/>
    </source>
</evidence>
<dbReference type="SUPFAM" id="SSF50978">
    <property type="entry name" value="WD40 repeat-like"/>
    <property type="match status" value="1"/>
</dbReference>
<evidence type="ECO:0000256" key="8">
    <source>
        <dbReference type="SAM" id="MobiDB-lite"/>
    </source>
</evidence>
<evidence type="ECO:0000256" key="3">
    <source>
        <dbReference type="ARBA" id="ARBA00022574"/>
    </source>
</evidence>
<evidence type="ECO:0000256" key="5">
    <source>
        <dbReference type="ARBA" id="ARBA00023242"/>
    </source>
</evidence>
<dbReference type="InterPro" id="IPR015943">
    <property type="entry name" value="WD40/YVTN_repeat-like_dom_sf"/>
</dbReference>
<evidence type="ECO:0000256" key="2">
    <source>
        <dbReference type="ARBA" id="ARBA00007625"/>
    </source>
</evidence>
<dbReference type="InterPro" id="IPR001680">
    <property type="entry name" value="WD40_rpt"/>
</dbReference>
<feature type="compositionally biased region" description="Basic and acidic residues" evidence="8">
    <location>
        <begin position="508"/>
        <end position="520"/>
    </location>
</feature>
<keyword evidence="3" id="KW-0853">WD repeat</keyword>
<name>A0A0P1KX25_9SACH</name>
<feature type="region of interest" description="Disordered" evidence="8">
    <location>
        <begin position="379"/>
        <end position="443"/>
    </location>
</feature>
<dbReference type="PANTHER" id="PTHR19924">
    <property type="entry name" value="UTP15 U3 SMALL NUCLEOLAR RNA-ASSOCIATED PROTEIN 15 FAMILY MEMBER"/>
    <property type="match status" value="1"/>
</dbReference>
<accession>A0A0P1KX25</accession>
<dbReference type="Gene3D" id="2.130.10.10">
    <property type="entry name" value="YVTN repeat-like/Quinoprotein amine dehydrogenase"/>
    <property type="match status" value="2"/>
</dbReference>
<dbReference type="GO" id="GO:0006364">
    <property type="term" value="P:rRNA processing"/>
    <property type="evidence" value="ECO:0007669"/>
    <property type="project" value="TreeGrafter"/>
</dbReference>
<dbReference type="SMART" id="SM00320">
    <property type="entry name" value="WD40"/>
    <property type="match status" value="4"/>
</dbReference>
<evidence type="ECO:0000313" key="10">
    <source>
        <dbReference type="Proteomes" id="UP000236544"/>
    </source>
</evidence>
<feature type="compositionally biased region" description="Basic residues" evidence="8">
    <location>
        <begin position="486"/>
        <end position="496"/>
    </location>
</feature>
<dbReference type="GO" id="GO:0045943">
    <property type="term" value="P:positive regulation of transcription by RNA polymerase I"/>
    <property type="evidence" value="ECO:0007669"/>
    <property type="project" value="TreeGrafter"/>
</dbReference>
<gene>
    <name evidence="9" type="ORF">LAQU0_S20e01398g</name>
</gene>
<sequence length="520" mass="57557">MGKKKVKNSQDLSSLASNRSPVLELKFTEPLFALACHPEQALLYSGLSTGHIFCHKFEANLLQKRMKKSEHAAAQAKEGEPVENKKFWTVVEAREDGSSNTEGFELVWKTRRHKGSVRSICLDADGSHMYSIGADCVLKKADSQTGKVVKKSKVSQDTSIKYTKIVKSATHPFLLLGDESGNVIVLNSDTLEMKNTIRGIHNGDAINDIFHFTGKSVHKFVSLGQTTLAYWDARESNESDQQIPADDLDAKRKVRLSEDQEDEILCGTFLDPQDDETLICGMGEGILTIWKPKKNDLVDQISRIKVKKDESLDCIISTLQDDSCVWVGCSDGHLYRVNVKKSKVVEIRKHSGLDEVLFLDLDSEYRLVSGGMDKVKIWESSAGDDDGDQHAEIDSDSSPSGTGSSEGGSGSELDSGSDAEVEQDSEESSSDEDSDGEFKEGVLVGLSKEELLKELDKDLLGSDQEEDSMARNKRTAADHKDNGTSKKLKTKQKPKQKQLTSKQLRNLQKHEHGIKKFEGM</sequence>
<feature type="compositionally biased region" description="Acidic residues" evidence="8">
    <location>
        <begin position="415"/>
        <end position="435"/>
    </location>
</feature>
<dbReference type="AlphaFoldDB" id="A0A0P1KX25"/>
<dbReference type="EMBL" id="LN890575">
    <property type="protein sequence ID" value="CUS24856.1"/>
    <property type="molecule type" value="Genomic_DNA"/>
</dbReference>
<keyword evidence="10" id="KW-1185">Reference proteome</keyword>
<feature type="region of interest" description="Disordered" evidence="8">
    <location>
        <begin position="457"/>
        <end position="520"/>
    </location>
</feature>
<organism evidence="9 10">
    <name type="scientific">Lachancea quebecensis</name>
    <dbReference type="NCBI Taxonomy" id="1654605"/>
    <lineage>
        <taxon>Eukaryota</taxon>
        <taxon>Fungi</taxon>
        <taxon>Dikarya</taxon>
        <taxon>Ascomycota</taxon>
        <taxon>Saccharomycotina</taxon>
        <taxon>Saccharomycetes</taxon>
        <taxon>Saccharomycetales</taxon>
        <taxon>Saccharomycetaceae</taxon>
        <taxon>Lachancea</taxon>
    </lineage>
</organism>
<reference evidence="10" key="1">
    <citation type="submission" date="2015-10" db="EMBL/GenBank/DDBJ databases">
        <authorList>
            <person name="Devillers H."/>
        </authorList>
    </citation>
    <scope>NUCLEOTIDE SEQUENCE [LARGE SCALE GENOMIC DNA]</scope>
</reference>
<protein>
    <recommendedName>
        <fullName evidence="6">WD repeat-containing protein JIP5</fullName>
    </recommendedName>
    <alternativeName>
        <fullName evidence="7">WD repeat-containing protein jip5</fullName>
    </alternativeName>
</protein>
<keyword evidence="4" id="KW-0677">Repeat</keyword>
<comment type="subcellular location">
    <subcellularLocation>
        <location evidence="1">Nucleus</location>
        <location evidence="1">Nucleolus</location>
    </subcellularLocation>
</comment>
<dbReference type="Proteomes" id="UP000236544">
    <property type="component" value="Unassembled WGS sequence"/>
</dbReference>
<dbReference type="PANTHER" id="PTHR19924:SF31">
    <property type="entry name" value="WD REPEAT-CONTAINING PROTEIN JIP5"/>
    <property type="match status" value="1"/>
</dbReference>
<evidence type="ECO:0000256" key="6">
    <source>
        <dbReference type="ARBA" id="ARBA00039238"/>
    </source>
</evidence>
<feature type="compositionally biased region" description="Basic and acidic residues" evidence="8">
    <location>
        <begin position="475"/>
        <end position="484"/>
    </location>
</feature>
<evidence type="ECO:0000313" key="9">
    <source>
        <dbReference type="EMBL" id="CUS24856.1"/>
    </source>
</evidence>
<dbReference type="OrthoDB" id="2288928at2759"/>
<keyword evidence="5" id="KW-0539">Nucleus</keyword>
<dbReference type="InterPro" id="IPR036322">
    <property type="entry name" value="WD40_repeat_dom_sf"/>
</dbReference>
<comment type="similarity">
    <text evidence="2">Belongs to the WD repeat WDR55 family.</text>
</comment>
<proteinExistence type="inferred from homology"/>
<dbReference type="GO" id="GO:0005730">
    <property type="term" value="C:nucleolus"/>
    <property type="evidence" value="ECO:0007669"/>
    <property type="project" value="UniProtKB-SubCell"/>
</dbReference>
<evidence type="ECO:0000256" key="4">
    <source>
        <dbReference type="ARBA" id="ARBA00022737"/>
    </source>
</evidence>
<evidence type="ECO:0000256" key="7">
    <source>
        <dbReference type="ARBA" id="ARBA00039514"/>
    </source>
</evidence>